<accession>A0A165T7A7</accession>
<name>A0A165T7A7_9AGAM</name>
<reference evidence="3 4" key="1">
    <citation type="journal article" date="2016" name="Mol. Biol. Evol.">
        <title>Comparative Genomics of Early-Diverging Mushroom-Forming Fungi Provides Insights into the Origins of Lignocellulose Decay Capabilities.</title>
        <authorList>
            <person name="Nagy L.G."/>
            <person name="Riley R."/>
            <person name="Tritt A."/>
            <person name="Adam C."/>
            <person name="Daum C."/>
            <person name="Floudas D."/>
            <person name="Sun H."/>
            <person name="Yadav J.S."/>
            <person name="Pangilinan J."/>
            <person name="Larsson K.H."/>
            <person name="Matsuura K."/>
            <person name="Barry K."/>
            <person name="Labutti K."/>
            <person name="Kuo R."/>
            <person name="Ohm R.A."/>
            <person name="Bhattacharya S.S."/>
            <person name="Shirouzu T."/>
            <person name="Yoshinaga Y."/>
            <person name="Martin F.M."/>
            <person name="Grigoriev I.V."/>
            <person name="Hibbett D.S."/>
        </authorList>
    </citation>
    <scope>NUCLEOTIDE SEQUENCE [LARGE SCALE GENOMIC DNA]</scope>
    <source>
        <strain evidence="3 4">HHB14362 ss-1</strain>
    </source>
</reference>
<feature type="domain" description="OTU" evidence="2">
    <location>
        <begin position="146"/>
        <end position="304"/>
    </location>
</feature>
<feature type="region of interest" description="Disordered" evidence="1">
    <location>
        <begin position="1"/>
        <end position="22"/>
    </location>
</feature>
<dbReference type="Pfam" id="PF02338">
    <property type="entry name" value="OTU"/>
    <property type="match status" value="1"/>
</dbReference>
<organism evidence="3 4">
    <name type="scientific">Neolentinus lepideus HHB14362 ss-1</name>
    <dbReference type="NCBI Taxonomy" id="1314782"/>
    <lineage>
        <taxon>Eukaryota</taxon>
        <taxon>Fungi</taxon>
        <taxon>Dikarya</taxon>
        <taxon>Basidiomycota</taxon>
        <taxon>Agaricomycotina</taxon>
        <taxon>Agaricomycetes</taxon>
        <taxon>Gloeophyllales</taxon>
        <taxon>Gloeophyllaceae</taxon>
        <taxon>Neolentinus</taxon>
    </lineage>
</organism>
<dbReference type="FunCoup" id="A0A165T7A7">
    <property type="interactions" value="367"/>
</dbReference>
<feature type="compositionally biased region" description="Basic residues" evidence="1">
    <location>
        <begin position="1"/>
        <end position="10"/>
    </location>
</feature>
<dbReference type="InterPro" id="IPR003323">
    <property type="entry name" value="OTU_dom"/>
</dbReference>
<dbReference type="Gene3D" id="3.90.70.80">
    <property type="match status" value="1"/>
</dbReference>
<evidence type="ECO:0000259" key="2">
    <source>
        <dbReference type="PROSITE" id="PS50802"/>
    </source>
</evidence>
<dbReference type="CDD" id="cd22748">
    <property type="entry name" value="OTU_OTUD6-like"/>
    <property type="match status" value="1"/>
</dbReference>
<gene>
    <name evidence="3" type="ORF">NEOLEDRAFT_1090961</name>
</gene>
<evidence type="ECO:0000313" key="4">
    <source>
        <dbReference type="Proteomes" id="UP000076761"/>
    </source>
</evidence>
<dbReference type="STRING" id="1314782.A0A165T7A7"/>
<proteinExistence type="predicted"/>
<dbReference type="GO" id="GO:0016579">
    <property type="term" value="P:protein deubiquitination"/>
    <property type="evidence" value="ECO:0007669"/>
    <property type="project" value="TreeGrafter"/>
</dbReference>
<dbReference type="OrthoDB" id="415023at2759"/>
<dbReference type="SUPFAM" id="SSF54001">
    <property type="entry name" value="Cysteine proteinases"/>
    <property type="match status" value="1"/>
</dbReference>
<dbReference type="InterPro" id="IPR038765">
    <property type="entry name" value="Papain-like_cys_pep_sf"/>
</dbReference>
<evidence type="ECO:0000256" key="1">
    <source>
        <dbReference type="SAM" id="MobiDB-lite"/>
    </source>
</evidence>
<dbReference type="GO" id="GO:0004843">
    <property type="term" value="F:cysteine-type deubiquitinase activity"/>
    <property type="evidence" value="ECO:0007669"/>
    <property type="project" value="TreeGrafter"/>
</dbReference>
<dbReference type="PROSITE" id="PS50802">
    <property type="entry name" value="OTU"/>
    <property type="match status" value="1"/>
</dbReference>
<evidence type="ECO:0000313" key="3">
    <source>
        <dbReference type="EMBL" id="KZT26244.1"/>
    </source>
</evidence>
<dbReference type="Proteomes" id="UP000076761">
    <property type="component" value="Unassembled WGS sequence"/>
</dbReference>
<dbReference type="EMBL" id="KV425567">
    <property type="protein sequence ID" value="KZT26244.1"/>
    <property type="molecule type" value="Genomic_DNA"/>
</dbReference>
<protein>
    <submittedName>
        <fullName evidence="3">OTU-domain-containing protein</fullName>
    </submittedName>
</protein>
<dbReference type="InParanoid" id="A0A165T7A7"/>
<keyword evidence="4" id="KW-1185">Reference proteome</keyword>
<dbReference type="PANTHER" id="PTHR12419:SF10">
    <property type="entry name" value="DEUBIQUITINASE OTUD6B"/>
    <property type="match status" value="1"/>
</dbReference>
<dbReference type="PANTHER" id="PTHR12419">
    <property type="entry name" value="OTU DOMAIN CONTAINING PROTEIN"/>
    <property type="match status" value="1"/>
</dbReference>
<sequence>MGAKRNKNKKALSPTPKKIETYPVQLESDMADDDLMDQLMAHLDSNDQSIQMESAAVLNEIQVTEAAQSPLSKKDPKSRYQARQTRKAAALLEQLGEGDVEAAARIDQETKAEEAAIKSVCDELGLEMHQARPRFLSEPISLNACMLTSQINPDGHCLFSAVADQLELLGLLPSSKATYTTTREAAADYIAAHPDDFIPFLPSALGEDAPDAGDAGFMTPVQFQKYCHDIRSTGAWGGEPEILALARVYGMPIHVVQGGSPPIVVHDPAGAPRDPYDKHTKAVRISFHRRMFGLGEHYNSLRPKSISSKVSDKIDTMLNR</sequence>
<dbReference type="InterPro" id="IPR050704">
    <property type="entry name" value="Peptidase_C85-like"/>
</dbReference>
<dbReference type="AlphaFoldDB" id="A0A165T7A7"/>